<sequence>MSHRIQRLKDALFANPREISLERAVLYTESHRQTEGEPVIIRRAKATAHILDNVAISIRDDELIAGNRTIKPRAGIMSPEMDPYWLLKELDQFPTRPQDRFNISDDDQRLYRDELFPYWEKRSMKDFINAQMTDEVKAAVSTQIFSVNQTDKGQGHIIIDYPRLLNHGLEALVCEMQAHVQQQPNNVFYRAVLILLEASQRHILRYAALAEEMAATCDDPQRRQELETIAQVSRHNAQKKPQNFWQASQLFWYMNIILQYESNASSISLGRFDQYMLPFWQASLNHGGDPAFMQELLESLWVKCNDIVLLRSTSSARYFAGFPTGYTALLGGLTENGRSAVNILSFVCLDAYQNVRLPQPNLGVRVNELIDRPFLRKTAETVRLGTGIPQIFNDEVVVPAFLNRGVSLEDARDYAVVGCVELSIPGRTYGLHDIAMFNLLKVMEIVMLEHEGDEEISYDSLLASIRHKIQHYIKLMVEGSNICDIGHRDWAPVPLLSSFIEDCIANGKDITEGGARYNFSGVQGIGIANLSDSLHALKGMVFDQQRMSFDELLAVLKANFATPEGEKVRARLINRFEKYGNDIDDVDNISADLLRFYCKEVEKYRNPRGGQFTPGSYTVSAHVPLGSVVGATPDGRFAGEQLADGGLSPMVGQDGQGPTAVLKSVSKLDNYLLSNGTLLNVKFTPATLEGESGLNKLADFLHAFTKLKLQHIQFNVVNAETLREAQQRPQDFAGLVVRVAGYSAFFVELSKEIQDDIIRRTAHQL</sequence>
<name>A0A485ASG2_KLUCR</name>
<evidence type="ECO:0000313" key="6">
    <source>
        <dbReference type="EMBL" id="VFS63521.1"/>
    </source>
</evidence>
<dbReference type="SUPFAM" id="SSF51998">
    <property type="entry name" value="PFL-like glycyl radical enzymes"/>
    <property type="match status" value="1"/>
</dbReference>
<evidence type="ECO:0000256" key="2">
    <source>
        <dbReference type="ARBA" id="ARBA00023239"/>
    </source>
</evidence>
<dbReference type="Gene3D" id="3.20.70.20">
    <property type="match status" value="1"/>
</dbReference>
<dbReference type="InterPro" id="IPR051215">
    <property type="entry name" value="GRE"/>
</dbReference>
<feature type="domain" description="Glycine radical" evidence="4">
    <location>
        <begin position="645"/>
        <end position="765"/>
    </location>
</feature>
<proteinExistence type="predicted"/>
<dbReference type="RefSeq" id="WP_061284740.1">
    <property type="nucleotide sequence ID" value="NZ_BCTM01000034.1"/>
</dbReference>
<accession>A0A485ASG2</accession>
<dbReference type="InterPro" id="IPR010098">
    <property type="entry name" value="PFL2/GDeHydtase_fam"/>
</dbReference>
<reference evidence="6 7" key="1">
    <citation type="submission" date="2019-03" db="EMBL/GenBank/DDBJ databases">
        <authorList>
            <consortium name="Pathogen Informatics"/>
        </authorList>
    </citation>
    <scope>NUCLEOTIDE SEQUENCE [LARGE SCALE GENOMIC DNA]</scope>
    <source>
        <strain evidence="6 7">NCTC12993</strain>
    </source>
</reference>
<evidence type="ECO:0000259" key="5">
    <source>
        <dbReference type="PROSITE" id="PS51554"/>
    </source>
</evidence>
<dbReference type="PROSITE" id="PS51149">
    <property type="entry name" value="GLY_RADICAL_2"/>
    <property type="match status" value="1"/>
</dbReference>
<dbReference type="GO" id="GO:0043722">
    <property type="term" value="F:4-hydroxyphenylacetate decarboxylase activity"/>
    <property type="evidence" value="ECO:0007669"/>
    <property type="project" value="UniProtKB-EC"/>
</dbReference>
<dbReference type="Pfam" id="PF02901">
    <property type="entry name" value="PFL-like"/>
    <property type="match status" value="1"/>
</dbReference>
<keyword evidence="1 3" id="KW-0556">Organic radical</keyword>
<dbReference type="InterPro" id="IPR019777">
    <property type="entry name" value="Form_AcTrfase_GR_CS"/>
</dbReference>
<dbReference type="Pfam" id="PF01228">
    <property type="entry name" value="Gly_radical"/>
    <property type="match status" value="1"/>
</dbReference>
<gene>
    <name evidence="6" type="primary">hpdB_1</name>
    <name evidence="6" type="ORF">NCTC12993_02689</name>
</gene>
<dbReference type="NCBIfam" id="TIGR01774">
    <property type="entry name" value="PFL2-3"/>
    <property type="match status" value="1"/>
</dbReference>
<dbReference type="EC" id="4.1.1.83" evidence="6"/>
<keyword evidence="2 6" id="KW-0456">Lyase</keyword>
<dbReference type="PROSITE" id="PS51554">
    <property type="entry name" value="PFL"/>
    <property type="match status" value="1"/>
</dbReference>
<feature type="domain" description="PFL" evidence="5">
    <location>
        <begin position="3"/>
        <end position="637"/>
    </location>
</feature>
<dbReference type="AlphaFoldDB" id="A0A485ASG2"/>
<dbReference type="InterPro" id="IPR001150">
    <property type="entry name" value="Gly_radical"/>
</dbReference>
<evidence type="ECO:0000256" key="1">
    <source>
        <dbReference type="ARBA" id="ARBA00022818"/>
    </source>
</evidence>
<dbReference type="CDD" id="cd01677">
    <property type="entry name" value="PFL2_DhaB_BssA"/>
    <property type="match status" value="1"/>
</dbReference>
<dbReference type="Proteomes" id="UP000401081">
    <property type="component" value="Unassembled WGS sequence"/>
</dbReference>
<dbReference type="InterPro" id="IPR004184">
    <property type="entry name" value="PFL_dom"/>
</dbReference>
<evidence type="ECO:0000313" key="7">
    <source>
        <dbReference type="Proteomes" id="UP000401081"/>
    </source>
</evidence>
<organism evidence="6 7">
    <name type="scientific">Kluyvera cryocrescens</name>
    <name type="common">Kluyvera citrophila</name>
    <dbReference type="NCBI Taxonomy" id="580"/>
    <lineage>
        <taxon>Bacteria</taxon>
        <taxon>Pseudomonadati</taxon>
        <taxon>Pseudomonadota</taxon>
        <taxon>Gammaproteobacteria</taxon>
        <taxon>Enterobacterales</taxon>
        <taxon>Enterobacteriaceae</taxon>
        <taxon>Kluyvera</taxon>
    </lineage>
</organism>
<dbReference type="NCBIfam" id="NF007437">
    <property type="entry name" value="PRK09983.1"/>
    <property type="match status" value="1"/>
</dbReference>
<keyword evidence="7" id="KW-1185">Reference proteome</keyword>
<protein>
    <submittedName>
        <fullName evidence="6">4-hydroxyphenylacetate decarboxylase large subunit</fullName>
        <ecNumber evidence="6">4.1.1.83</ecNumber>
    </submittedName>
</protein>
<dbReference type="PANTHER" id="PTHR43641">
    <property type="entry name" value="FORMATE ACETYLTRANSFERASE 3-RELATED"/>
    <property type="match status" value="1"/>
</dbReference>
<evidence type="ECO:0000259" key="4">
    <source>
        <dbReference type="PROSITE" id="PS51149"/>
    </source>
</evidence>
<dbReference type="PANTHER" id="PTHR43641:SF3">
    <property type="entry name" value="DEHYDRATASE PFLD-RELATED"/>
    <property type="match status" value="1"/>
</dbReference>
<feature type="modified residue" description="Glycine radical" evidence="3">
    <location>
        <position position="741"/>
    </location>
</feature>
<evidence type="ECO:0000256" key="3">
    <source>
        <dbReference type="PROSITE-ProRule" id="PRU00493"/>
    </source>
</evidence>
<dbReference type="PROSITE" id="PS00850">
    <property type="entry name" value="GLY_RADICAL_1"/>
    <property type="match status" value="1"/>
</dbReference>
<dbReference type="EMBL" id="CAADJD010000018">
    <property type="protein sequence ID" value="VFS63521.1"/>
    <property type="molecule type" value="Genomic_DNA"/>
</dbReference>
<dbReference type="GO" id="GO:0005829">
    <property type="term" value="C:cytosol"/>
    <property type="evidence" value="ECO:0007669"/>
    <property type="project" value="TreeGrafter"/>
</dbReference>